<evidence type="ECO:0000313" key="1">
    <source>
        <dbReference type="EMBL" id="KAK7820764.1"/>
    </source>
</evidence>
<sequence length="79" mass="8855">MAYIKMILTFDCTLLDPRTLTYRSRSSEFFNREPMVDDRVVCFEHSRSMAAANVARINHAEPGPIDTTIQGPLPAAVVV</sequence>
<organism evidence="1 2">
    <name type="scientific">Quercus suber</name>
    <name type="common">Cork oak</name>
    <dbReference type="NCBI Taxonomy" id="58331"/>
    <lineage>
        <taxon>Eukaryota</taxon>
        <taxon>Viridiplantae</taxon>
        <taxon>Streptophyta</taxon>
        <taxon>Embryophyta</taxon>
        <taxon>Tracheophyta</taxon>
        <taxon>Spermatophyta</taxon>
        <taxon>Magnoliopsida</taxon>
        <taxon>eudicotyledons</taxon>
        <taxon>Gunneridae</taxon>
        <taxon>Pentapetalae</taxon>
        <taxon>rosids</taxon>
        <taxon>fabids</taxon>
        <taxon>Fagales</taxon>
        <taxon>Fagaceae</taxon>
        <taxon>Quercus</taxon>
    </lineage>
</organism>
<accession>A0AAW0J226</accession>
<gene>
    <name evidence="1" type="ORF">CFP56_038483</name>
</gene>
<comment type="caution">
    <text evidence="1">The sequence shown here is derived from an EMBL/GenBank/DDBJ whole genome shotgun (WGS) entry which is preliminary data.</text>
</comment>
<protein>
    <submittedName>
        <fullName evidence="1">Uncharacterized protein</fullName>
    </submittedName>
</protein>
<dbReference type="AlphaFoldDB" id="A0AAW0J226"/>
<reference evidence="1 2" key="1">
    <citation type="journal article" date="2018" name="Sci. Data">
        <title>The draft genome sequence of cork oak.</title>
        <authorList>
            <person name="Ramos A.M."/>
            <person name="Usie A."/>
            <person name="Barbosa P."/>
            <person name="Barros P.M."/>
            <person name="Capote T."/>
            <person name="Chaves I."/>
            <person name="Simoes F."/>
            <person name="Abreu I."/>
            <person name="Carrasquinho I."/>
            <person name="Faro C."/>
            <person name="Guimaraes J.B."/>
            <person name="Mendonca D."/>
            <person name="Nobrega F."/>
            <person name="Rodrigues L."/>
            <person name="Saibo N.J.M."/>
            <person name="Varela M.C."/>
            <person name="Egas C."/>
            <person name="Matos J."/>
            <person name="Miguel C.M."/>
            <person name="Oliveira M.M."/>
            <person name="Ricardo C.P."/>
            <person name="Goncalves S."/>
        </authorList>
    </citation>
    <scope>NUCLEOTIDE SEQUENCE [LARGE SCALE GENOMIC DNA]</scope>
    <source>
        <strain evidence="2">cv. HL8</strain>
    </source>
</reference>
<evidence type="ECO:0000313" key="2">
    <source>
        <dbReference type="Proteomes" id="UP000237347"/>
    </source>
</evidence>
<proteinExistence type="predicted"/>
<dbReference type="EMBL" id="PKMF04000727">
    <property type="protein sequence ID" value="KAK7820764.1"/>
    <property type="molecule type" value="Genomic_DNA"/>
</dbReference>
<name>A0AAW0J226_QUESU</name>
<dbReference type="Proteomes" id="UP000237347">
    <property type="component" value="Unassembled WGS sequence"/>
</dbReference>
<keyword evidence="2" id="KW-1185">Reference proteome</keyword>